<sequence length="367" mass="41909">MSMASLLAELKLFLGTAEELNTLAVGFYSLLFFLVPLVILINWAMRHEATKLPFQRRRLSQPPGPPRLPVVGNLHQVGAMPHRSLQRLAAMYGPLMSLKMGQVPTLVVSSAAVAAEVLKTQDHLFCTRPPLSAVRSIFYGGKDVAFTPYNAYWRQMRRVCTQELFTSRRVELFRRLREEEVATLVGSIRRAGAPVNMSDMLLCLLNNITCREVFGQRFPAAEGSCGRSRMHELVTEWTTLMGHFNVGEYFPSMEWINVLTGLRGRFRRCFRDMDTFLDAVIDTHQRQRSNPHKEDDDKDDLRHEYLISVLLRCLEDSSLDIPITREHVKAVLMVCVSPCGFSRLFQIFRLRIVVVPFNMCAQARSVM</sequence>
<organism evidence="5 6">
    <name type="scientific">Colocasia esculenta</name>
    <name type="common">Wild taro</name>
    <name type="synonym">Arum esculentum</name>
    <dbReference type="NCBI Taxonomy" id="4460"/>
    <lineage>
        <taxon>Eukaryota</taxon>
        <taxon>Viridiplantae</taxon>
        <taxon>Streptophyta</taxon>
        <taxon>Embryophyta</taxon>
        <taxon>Tracheophyta</taxon>
        <taxon>Spermatophyta</taxon>
        <taxon>Magnoliopsida</taxon>
        <taxon>Liliopsida</taxon>
        <taxon>Araceae</taxon>
        <taxon>Aroideae</taxon>
        <taxon>Colocasieae</taxon>
        <taxon>Colocasia</taxon>
    </lineage>
</organism>
<dbReference type="AlphaFoldDB" id="A0A843UJ58"/>
<dbReference type="OrthoDB" id="2789670at2759"/>
<gene>
    <name evidence="5" type="ORF">Taro_015888</name>
</gene>
<dbReference type="SUPFAM" id="SSF48264">
    <property type="entry name" value="Cytochrome P450"/>
    <property type="match status" value="1"/>
</dbReference>
<keyword evidence="4" id="KW-1133">Transmembrane helix</keyword>
<keyword evidence="2" id="KW-0479">Metal-binding</keyword>
<comment type="caution">
    <text evidence="5">The sequence shown here is derived from an EMBL/GenBank/DDBJ whole genome shotgun (WGS) entry which is preliminary data.</text>
</comment>
<evidence type="ECO:0000313" key="5">
    <source>
        <dbReference type="EMBL" id="MQL83421.1"/>
    </source>
</evidence>
<dbReference type="Pfam" id="PF00067">
    <property type="entry name" value="p450"/>
    <property type="match status" value="1"/>
</dbReference>
<proteinExistence type="inferred from homology"/>
<evidence type="ECO:0000256" key="2">
    <source>
        <dbReference type="ARBA" id="ARBA00022723"/>
    </source>
</evidence>
<dbReference type="InterPro" id="IPR036396">
    <property type="entry name" value="Cyt_P450_sf"/>
</dbReference>
<dbReference type="InterPro" id="IPR002401">
    <property type="entry name" value="Cyt_P450_E_grp-I"/>
</dbReference>
<keyword evidence="3" id="KW-0408">Iron</keyword>
<feature type="transmembrane region" description="Helical" evidence="4">
    <location>
        <begin position="20"/>
        <end position="45"/>
    </location>
</feature>
<evidence type="ECO:0000256" key="3">
    <source>
        <dbReference type="ARBA" id="ARBA00023004"/>
    </source>
</evidence>
<keyword evidence="4" id="KW-0812">Transmembrane</keyword>
<accession>A0A843UJ58</accession>
<keyword evidence="4" id="KW-0472">Membrane</keyword>
<comment type="similarity">
    <text evidence="1">Belongs to the cytochrome P450 family.</text>
</comment>
<dbReference type="Proteomes" id="UP000652761">
    <property type="component" value="Unassembled WGS sequence"/>
</dbReference>
<reference evidence="5" key="1">
    <citation type="submission" date="2017-07" db="EMBL/GenBank/DDBJ databases">
        <title>Taro Niue Genome Assembly and Annotation.</title>
        <authorList>
            <person name="Atibalentja N."/>
            <person name="Keating K."/>
            <person name="Fields C.J."/>
        </authorList>
    </citation>
    <scope>NUCLEOTIDE SEQUENCE</scope>
    <source>
        <strain evidence="5">Niue_2</strain>
        <tissue evidence="5">Leaf</tissue>
    </source>
</reference>
<dbReference type="GO" id="GO:0005506">
    <property type="term" value="F:iron ion binding"/>
    <property type="evidence" value="ECO:0007669"/>
    <property type="project" value="InterPro"/>
</dbReference>
<dbReference type="InterPro" id="IPR001128">
    <property type="entry name" value="Cyt_P450"/>
</dbReference>
<dbReference type="GO" id="GO:0020037">
    <property type="term" value="F:heme binding"/>
    <property type="evidence" value="ECO:0007669"/>
    <property type="project" value="InterPro"/>
</dbReference>
<dbReference type="Gene3D" id="1.10.630.10">
    <property type="entry name" value="Cytochrome P450"/>
    <property type="match status" value="1"/>
</dbReference>
<dbReference type="PRINTS" id="PR00463">
    <property type="entry name" value="EP450I"/>
</dbReference>
<evidence type="ECO:0000256" key="1">
    <source>
        <dbReference type="ARBA" id="ARBA00010617"/>
    </source>
</evidence>
<dbReference type="EMBL" id="NMUH01000693">
    <property type="protein sequence ID" value="MQL83421.1"/>
    <property type="molecule type" value="Genomic_DNA"/>
</dbReference>
<keyword evidence="6" id="KW-1185">Reference proteome</keyword>
<evidence type="ECO:0000256" key="4">
    <source>
        <dbReference type="SAM" id="Phobius"/>
    </source>
</evidence>
<name>A0A843UJ58_COLES</name>
<dbReference type="PANTHER" id="PTHR47955">
    <property type="entry name" value="CYTOCHROME P450 FAMILY 71 PROTEIN"/>
    <property type="match status" value="1"/>
</dbReference>
<protein>
    <submittedName>
        <fullName evidence="5">Uncharacterized protein</fullName>
    </submittedName>
</protein>
<dbReference type="GO" id="GO:0004497">
    <property type="term" value="F:monooxygenase activity"/>
    <property type="evidence" value="ECO:0007669"/>
    <property type="project" value="InterPro"/>
</dbReference>
<evidence type="ECO:0000313" key="6">
    <source>
        <dbReference type="Proteomes" id="UP000652761"/>
    </source>
</evidence>
<dbReference type="GO" id="GO:0016705">
    <property type="term" value="F:oxidoreductase activity, acting on paired donors, with incorporation or reduction of molecular oxygen"/>
    <property type="evidence" value="ECO:0007669"/>
    <property type="project" value="InterPro"/>
</dbReference>